<protein>
    <submittedName>
        <fullName evidence="2">Uncharacterized protein</fullName>
    </submittedName>
</protein>
<feature type="compositionally biased region" description="Basic and acidic residues" evidence="1">
    <location>
        <begin position="82"/>
        <end position="95"/>
    </location>
</feature>
<feature type="region of interest" description="Disordered" evidence="1">
    <location>
        <begin position="266"/>
        <end position="391"/>
    </location>
</feature>
<evidence type="ECO:0000313" key="3">
    <source>
        <dbReference type="Proteomes" id="UP001174691"/>
    </source>
</evidence>
<reference evidence="2" key="1">
    <citation type="submission" date="2022-07" db="EMBL/GenBank/DDBJ databases">
        <title>Fungi with potential for degradation of polypropylene.</title>
        <authorList>
            <person name="Gostincar C."/>
        </authorList>
    </citation>
    <scope>NUCLEOTIDE SEQUENCE</scope>
    <source>
        <strain evidence="2">EXF-13287</strain>
    </source>
</reference>
<feature type="compositionally biased region" description="Basic and acidic residues" evidence="1">
    <location>
        <begin position="200"/>
        <end position="212"/>
    </location>
</feature>
<sequence length="391" mass="41594">MGEASYSRVVEEAAKPPVDVELSEDTRVHEFAVEEQTPERSAKGKEVDRSPERAERSARTADKGKGVERSPSPVPDVRLTQRRSDRGEGVERCPVRPEQSTAELSPVTLINPEEKLTSISAGNGDKAERSHKGKEVERSPERTIQNALRSDKGKVPGLSPDHALQSTVAEPPSAPVLTFEKRKPSPVSAGDGDNLSLLDKGNEVERSSERVVRSAACSSSPPVVMFEKRRSSPVSEPGTSVSSLGLTFEKHRSSSVFGAGTSALSLALGNVNPPPSASTAPVQPKTGPRIRFATDVKGPGQKLKQIQAVEPAASPAAQPPAAATSTPSTLTVRDEEPPSTSKAIRFASSPQRGSSSAREEEDEYFQQQLGTGVRDNSELLSDLLDPELGGS</sequence>
<feature type="compositionally biased region" description="Low complexity" evidence="1">
    <location>
        <begin position="213"/>
        <end position="224"/>
    </location>
</feature>
<dbReference type="Proteomes" id="UP001174691">
    <property type="component" value="Unassembled WGS sequence"/>
</dbReference>
<name>A0AA38W238_9PEZI</name>
<accession>A0AA38W238</accession>
<comment type="caution">
    <text evidence="2">The sequence shown here is derived from an EMBL/GenBank/DDBJ whole genome shotgun (WGS) entry which is preliminary data.</text>
</comment>
<evidence type="ECO:0000313" key="2">
    <source>
        <dbReference type="EMBL" id="KAJ9165693.1"/>
    </source>
</evidence>
<feature type="compositionally biased region" description="Polar residues" evidence="1">
    <location>
        <begin position="232"/>
        <end position="242"/>
    </location>
</feature>
<feature type="region of interest" description="Disordered" evidence="1">
    <location>
        <begin position="1"/>
        <end position="242"/>
    </location>
</feature>
<feature type="compositionally biased region" description="Basic and acidic residues" evidence="1">
    <location>
        <begin position="125"/>
        <end position="141"/>
    </location>
</feature>
<feature type="compositionally biased region" description="Polar residues" evidence="1">
    <location>
        <begin position="338"/>
        <end position="356"/>
    </location>
</feature>
<evidence type="ECO:0000256" key="1">
    <source>
        <dbReference type="SAM" id="MobiDB-lite"/>
    </source>
</evidence>
<feature type="compositionally biased region" description="Basic and acidic residues" evidence="1">
    <location>
        <begin position="24"/>
        <end position="68"/>
    </location>
</feature>
<gene>
    <name evidence="2" type="ORF">NKR19_g172</name>
</gene>
<feature type="compositionally biased region" description="Low complexity" evidence="1">
    <location>
        <begin position="311"/>
        <end position="329"/>
    </location>
</feature>
<feature type="compositionally biased region" description="Low complexity" evidence="1">
    <location>
        <begin position="378"/>
        <end position="391"/>
    </location>
</feature>
<organism evidence="2 3">
    <name type="scientific">Coniochaeta hoffmannii</name>
    <dbReference type="NCBI Taxonomy" id="91930"/>
    <lineage>
        <taxon>Eukaryota</taxon>
        <taxon>Fungi</taxon>
        <taxon>Dikarya</taxon>
        <taxon>Ascomycota</taxon>
        <taxon>Pezizomycotina</taxon>
        <taxon>Sordariomycetes</taxon>
        <taxon>Sordariomycetidae</taxon>
        <taxon>Coniochaetales</taxon>
        <taxon>Coniochaetaceae</taxon>
        <taxon>Coniochaeta</taxon>
    </lineage>
</organism>
<dbReference type="EMBL" id="JANBVN010000002">
    <property type="protein sequence ID" value="KAJ9165693.1"/>
    <property type="molecule type" value="Genomic_DNA"/>
</dbReference>
<keyword evidence="3" id="KW-1185">Reference proteome</keyword>
<dbReference type="AlphaFoldDB" id="A0AA38W238"/>
<proteinExistence type="predicted"/>